<evidence type="ECO:0000313" key="5">
    <source>
        <dbReference type="EMBL" id="KUK82073.1"/>
    </source>
</evidence>
<reference evidence="6" key="1">
    <citation type="journal article" date="2015" name="MBio">
        <title>Genome-Resolved Metagenomic Analysis Reveals Roles for Candidate Phyla and Other Microbial Community Members in Biogeochemical Transformations in Oil Reservoirs.</title>
        <authorList>
            <person name="Hu P."/>
            <person name="Tom L."/>
            <person name="Singh A."/>
            <person name="Thomas B.C."/>
            <person name="Baker B.J."/>
            <person name="Piceno Y.M."/>
            <person name="Andersen G.L."/>
            <person name="Banfield J.F."/>
        </authorList>
    </citation>
    <scope>NUCLEOTIDE SEQUENCE [LARGE SCALE GENOMIC DNA]</scope>
</reference>
<evidence type="ECO:0000256" key="1">
    <source>
        <dbReference type="SAM" id="MobiDB-lite"/>
    </source>
</evidence>
<organism evidence="5 6">
    <name type="scientific">Pelotomaculum thermopropionicum</name>
    <dbReference type="NCBI Taxonomy" id="110500"/>
    <lineage>
        <taxon>Bacteria</taxon>
        <taxon>Bacillati</taxon>
        <taxon>Bacillota</taxon>
        <taxon>Clostridia</taxon>
        <taxon>Eubacteriales</taxon>
        <taxon>Desulfotomaculaceae</taxon>
        <taxon>Pelotomaculum</taxon>
    </lineage>
</organism>
<proteinExistence type="predicted"/>
<feature type="compositionally biased region" description="Basic and acidic residues" evidence="1">
    <location>
        <begin position="288"/>
        <end position="298"/>
    </location>
</feature>
<evidence type="ECO:0000256" key="3">
    <source>
        <dbReference type="SAM" id="SignalP"/>
    </source>
</evidence>
<feature type="transmembrane region" description="Helical" evidence="2">
    <location>
        <begin position="60"/>
        <end position="83"/>
    </location>
</feature>
<feature type="region of interest" description="Disordered" evidence="1">
    <location>
        <begin position="269"/>
        <end position="298"/>
    </location>
</feature>
<feature type="domain" description="PilZ" evidence="4">
    <location>
        <begin position="108"/>
        <end position="213"/>
    </location>
</feature>
<sequence length="388" mass="43833">MVKTPMNALKKLLTRLTTRLMLLFLLVTVPAAPSCGDKSTTWELVQSFGETMSHQEARGRFYLLLFFVTVIILATAGLTWSFIKNNLSRGEELELETNPDGQELNGNQKRAWLRLAFKKDLLFKIKDDGEFNRGQITNLSGGGMQFSTGRELTPNEQIRVSFALGPDKKFNLDGRVVRVMPSSDGQGEKCFLTGIQFLHLTSAEQDRIVNSVLQEQRKLMLGKRTKKEKTCPVCGRPNLNKAEKCWYCQAPLEEQSESRQKSLLPEEELLDQSGGASSFVNSTMDGNPRSEGDNTPEWLRRVRELIAAEKVEEEPSDEWQQQHLFDTPEKGIKRNSSRSDKDSGLSSSMPEKKDKATKPIDEKPHIKQPEAEEDLPDGFTHFSTHPDD</sequence>
<feature type="compositionally biased region" description="Polar residues" evidence="1">
    <location>
        <begin position="274"/>
        <end position="285"/>
    </location>
</feature>
<evidence type="ECO:0000259" key="4">
    <source>
        <dbReference type="Pfam" id="PF07238"/>
    </source>
</evidence>
<keyword evidence="3" id="KW-0732">Signal</keyword>
<dbReference type="EMBL" id="LGGS01000111">
    <property type="protein sequence ID" value="KUK82073.1"/>
    <property type="molecule type" value="Genomic_DNA"/>
</dbReference>
<feature type="compositionally biased region" description="Basic and acidic residues" evidence="1">
    <location>
        <begin position="326"/>
        <end position="343"/>
    </location>
</feature>
<dbReference type="InterPro" id="IPR009875">
    <property type="entry name" value="PilZ_domain"/>
</dbReference>
<protein>
    <submittedName>
        <fullName evidence="5">Putative membrane protein</fullName>
    </submittedName>
</protein>
<dbReference type="Pfam" id="PF07238">
    <property type="entry name" value="PilZ"/>
    <property type="match status" value="1"/>
</dbReference>
<evidence type="ECO:0000313" key="6">
    <source>
        <dbReference type="Proteomes" id="UP000054705"/>
    </source>
</evidence>
<gene>
    <name evidence="5" type="ORF">XD97_0509</name>
</gene>
<dbReference type="SUPFAM" id="SSF141371">
    <property type="entry name" value="PilZ domain-like"/>
    <property type="match status" value="1"/>
</dbReference>
<feature type="chain" id="PRO_5007097023" evidence="3">
    <location>
        <begin position="32"/>
        <end position="388"/>
    </location>
</feature>
<feature type="region of interest" description="Disordered" evidence="1">
    <location>
        <begin position="311"/>
        <end position="388"/>
    </location>
</feature>
<dbReference type="AlphaFoldDB" id="A0A101HS86"/>
<feature type="signal peptide" evidence="3">
    <location>
        <begin position="1"/>
        <end position="31"/>
    </location>
</feature>
<dbReference type="Gene3D" id="2.40.10.220">
    <property type="entry name" value="predicted glycosyltransferase like domains"/>
    <property type="match status" value="1"/>
</dbReference>
<evidence type="ECO:0000256" key="2">
    <source>
        <dbReference type="SAM" id="Phobius"/>
    </source>
</evidence>
<dbReference type="GO" id="GO:0035438">
    <property type="term" value="F:cyclic-di-GMP binding"/>
    <property type="evidence" value="ECO:0007669"/>
    <property type="project" value="InterPro"/>
</dbReference>
<accession>A0A101HS86</accession>
<keyword evidence="2" id="KW-1133">Transmembrane helix</keyword>
<name>A0A101HS86_9FIRM</name>
<comment type="caution">
    <text evidence="5">The sequence shown here is derived from an EMBL/GenBank/DDBJ whole genome shotgun (WGS) entry which is preliminary data.</text>
</comment>
<feature type="compositionally biased region" description="Basic and acidic residues" evidence="1">
    <location>
        <begin position="350"/>
        <end position="370"/>
    </location>
</feature>
<keyword evidence="2" id="KW-0812">Transmembrane</keyword>
<keyword evidence="2" id="KW-0472">Membrane</keyword>
<dbReference type="Proteomes" id="UP000054705">
    <property type="component" value="Unassembled WGS sequence"/>
</dbReference>